<evidence type="ECO:0000256" key="1">
    <source>
        <dbReference type="ARBA" id="ARBA00038308"/>
    </source>
</evidence>
<reference evidence="2" key="2">
    <citation type="submission" date="2020-09" db="EMBL/GenBank/DDBJ databases">
        <authorList>
            <person name="Sun Q."/>
            <person name="Kim S."/>
        </authorList>
    </citation>
    <scope>NUCLEOTIDE SEQUENCE</scope>
    <source>
        <strain evidence="2">KCTC 42731</strain>
    </source>
</reference>
<dbReference type="GO" id="GO:0005829">
    <property type="term" value="C:cytosol"/>
    <property type="evidence" value="ECO:0007669"/>
    <property type="project" value="TreeGrafter"/>
</dbReference>
<dbReference type="Pfam" id="PF03695">
    <property type="entry name" value="UPF0149"/>
    <property type="match status" value="1"/>
</dbReference>
<dbReference type="InterPro" id="IPR036255">
    <property type="entry name" value="YgfB-like_sf"/>
</dbReference>
<sequence length="188" mass="21027">MSNNLLDFASVQATFTAHSAELHAAEVHGMLTGLICAGFSFESNNYTTLIEDMFNNGESLSPEVRINIKLMFSQVWQSILDDSYSFALLLPDDDESIIERSHALGVWVQGFNLGFGLEQKKTSSLSDDVKEVLQDFAEIANLISETEENEEVEQAYFEVSEYVRISSLLCFTELGTPPEQKNKSESLH</sequence>
<evidence type="ECO:0000313" key="3">
    <source>
        <dbReference type="Proteomes" id="UP000623842"/>
    </source>
</evidence>
<dbReference type="InterPro" id="IPR011978">
    <property type="entry name" value="YgfB-like"/>
</dbReference>
<accession>A0A919ELC0</accession>
<reference evidence="2" key="1">
    <citation type="journal article" date="2014" name="Int. J. Syst. Evol. Microbiol.">
        <title>Complete genome sequence of Corynebacterium casei LMG S-19264T (=DSM 44701T), isolated from a smear-ripened cheese.</title>
        <authorList>
            <consortium name="US DOE Joint Genome Institute (JGI-PGF)"/>
            <person name="Walter F."/>
            <person name="Albersmeier A."/>
            <person name="Kalinowski J."/>
            <person name="Ruckert C."/>
        </authorList>
    </citation>
    <scope>NUCLEOTIDE SEQUENCE</scope>
    <source>
        <strain evidence="2">KCTC 42731</strain>
    </source>
</reference>
<dbReference type="Proteomes" id="UP000623842">
    <property type="component" value="Unassembled WGS sequence"/>
</dbReference>
<organism evidence="2 3">
    <name type="scientific">Thalassotalea marina</name>
    <dbReference type="NCBI Taxonomy" id="1673741"/>
    <lineage>
        <taxon>Bacteria</taxon>
        <taxon>Pseudomonadati</taxon>
        <taxon>Pseudomonadota</taxon>
        <taxon>Gammaproteobacteria</taxon>
        <taxon>Alteromonadales</taxon>
        <taxon>Colwelliaceae</taxon>
        <taxon>Thalassotalea</taxon>
    </lineage>
</organism>
<proteinExistence type="inferred from homology"/>
<name>A0A919ELC0_9GAMM</name>
<dbReference type="PANTHER" id="PTHR37528">
    <property type="entry name" value="UPF0149 PROTEIN YGFB"/>
    <property type="match status" value="1"/>
</dbReference>
<dbReference type="RefSeq" id="WP_189770902.1">
    <property type="nucleotide sequence ID" value="NZ_BNCK01000005.1"/>
</dbReference>
<comment type="similarity">
    <text evidence="1">Belongs to the UPF0149 family.</text>
</comment>
<dbReference type="AlphaFoldDB" id="A0A919ELC0"/>
<gene>
    <name evidence="2" type="ORF">GCM10017161_24240</name>
</gene>
<dbReference type="PANTHER" id="PTHR37528:SF1">
    <property type="entry name" value="UPF0149 PROTEIN YGFB"/>
    <property type="match status" value="1"/>
</dbReference>
<dbReference type="EMBL" id="BNCK01000005">
    <property type="protein sequence ID" value="GHF95085.1"/>
    <property type="molecule type" value="Genomic_DNA"/>
</dbReference>
<dbReference type="Gene3D" id="1.20.120.740">
    <property type="entry name" value="YgfB uncharacterised protein family UPF0149, PF03695"/>
    <property type="match status" value="1"/>
</dbReference>
<keyword evidence="3" id="KW-1185">Reference proteome</keyword>
<protein>
    <submittedName>
        <fullName evidence="2">Uncharacterized protein</fullName>
    </submittedName>
</protein>
<evidence type="ECO:0000313" key="2">
    <source>
        <dbReference type="EMBL" id="GHF95085.1"/>
    </source>
</evidence>
<dbReference type="SUPFAM" id="SSF101327">
    <property type="entry name" value="YgfB-like"/>
    <property type="match status" value="1"/>
</dbReference>
<comment type="caution">
    <text evidence="2">The sequence shown here is derived from an EMBL/GenBank/DDBJ whole genome shotgun (WGS) entry which is preliminary data.</text>
</comment>